<dbReference type="Proteomes" id="UP001275084">
    <property type="component" value="Unassembled WGS sequence"/>
</dbReference>
<dbReference type="AlphaFoldDB" id="A0AAJ0HXD6"/>
<organism evidence="3 4">
    <name type="scientific">Lasiosphaeria hispida</name>
    <dbReference type="NCBI Taxonomy" id="260671"/>
    <lineage>
        <taxon>Eukaryota</taxon>
        <taxon>Fungi</taxon>
        <taxon>Dikarya</taxon>
        <taxon>Ascomycota</taxon>
        <taxon>Pezizomycotina</taxon>
        <taxon>Sordariomycetes</taxon>
        <taxon>Sordariomycetidae</taxon>
        <taxon>Sordariales</taxon>
        <taxon>Lasiosphaeriaceae</taxon>
        <taxon>Lasiosphaeria</taxon>
    </lineage>
</organism>
<evidence type="ECO:0000313" key="4">
    <source>
        <dbReference type="Proteomes" id="UP001275084"/>
    </source>
</evidence>
<evidence type="ECO:0000313" key="3">
    <source>
        <dbReference type="EMBL" id="KAK3364437.1"/>
    </source>
</evidence>
<accession>A0AAJ0HXD6</accession>
<keyword evidence="4" id="KW-1185">Reference proteome</keyword>
<proteinExistence type="predicted"/>
<dbReference type="Pfam" id="PF01476">
    <property type="entry name" value="LysM"/>
    <property type="match status" value="1"/>
</dbReference>
<evidence type="ECO:0000259" key="2">
    <source>
        <dbReference type="Pfam" id="PF01476"/>
    </source>
</evidence>
<feature type="region of interest" description="Disordered" evidence="1">
    <location>
        <begin position="30"/>
        <end position="80"/>
    </location>
</feature>
<protein>
    <recommendedName>
        <fullName evidence="2">LysM domain-containing protein</fullName>
    </recommendedName>
</protein>
<gene>
    <name evidence="3" type="ORF">B0T25DRAFT_64682</name>
</gene>
<dbReference type="EMBL" id="JAUIQD010000001">
    <property type="protein sequence ID" value="KAK3364437.1"/>
    <property type="molecule type" value="Genomic_DNA"/>
</dbReference>
<feature type="compositionally biased region" description="Low complexity" evidence="1">
    <location>
        <begin position="41"/>
        <end position="59"/>
    </location>
</feature>
<feature type="compositionally biased region" description="Low complexity" evidence="1">
    <location>
        <begin position="66"/>
        <end position="76"/>
    </location>
</feature>
<dbReference type="InterPro" id="IPR018392">
    <property type="entry name" value="LysM"/>
</dbReference>
<reference evidence="3" key="2">
    <citation type="submission" date="2023-06" db="EMBL/GenBank/DDBJ databases">
        <authorList>
            <consortium name="Lawrence Berkeley National Laboratory"/>
            <person name="Haridas S."/>
            <person name="Hensen N."/>
            <person name="Bonometti L."/>
            <person name="Westerberg I."/>
            <person name="Brannstrom I.O."/>
            <person name="Guillou S."/>
            <person name="Cros-Aarteil S."/>
            <person name="Calhoun S."/>
            <person name="Kuo A."/>
            <person name="Mondo S."/>
            <person name="Pangilinan J."/>
            <person name="Riley R."/>
            <person name="Labutti K."/>
            <person name="Andreopoulos B."/>
            <person name="Lipzen A."/>
            <person name="Chen C."/>
            <person name="Yanf M."/>
            <person name="Daum C."/>
            <person name="Ng V."/>
            <person name="Clum A."/>
            <person name="Steindorff A."/>
            <person name="Ohm R."/>
            <person name="Martin F."/>
            <person name="Silar P."/>
            <person name="Natvig D."/>
            <person name="Lalanne C."/>
            <person name="Gautier V."/>
            <person name="Ament-Velasquez S.L."/>
            <person name="Kruys A."/>
            <person name="Hutchinson M.I."/>
            <person name="Powell A.J."/>
            <person name="Barry K."/>
            <person name="Miller A.N."/>
            <person name="Grigoriev I.V."/>
            <person name="Debuchy R."/>
            <person name="Gladieux P."/>
            <person name="Thoren M.H."/>
            <person name="Johannesson H."/>
        </authorList>
    </citation>
    <scope>NUCLEOTIDE SEQUENCE</scope>
    <source>
        <strain evidence="3">CBS 955.72</strain>
    </source>
</reference>
<feature type="domain" description="LysM" evidence="2">
    <location>
        <begin position="107"/>
        <end position="130"/>
    </location>
</feature>
<evidence type="ECO:0000256" key="1">
    <source>
        <dbReference type="SAM" id="MobiDB-lite"/>
    </source>
</evidence>
<comment type="caution">
    <text evidence="3">The sequence shown here is derived from an EMBL/GenBank/DDBJ whole genome shotgun (WGS) entry which is preliminary data.</text>
</comment>
<reference evidence="3" key="1">
    <citation type="journal article" date="2023" name="Mol. Phylogenet. Evol.">
        <title>Genome-scale phylogeny and comparative genomics of the fungal order Sordariales.</title>
        <authorList>
            <person name="Hensen N."/>
            <person name="Bonometti L."/>
            <person name="Westerberg I."/>
            <person name="Brannstrom I.O."/>
            <person name="Guillou S."/>
            <person name="Cros-Aarteil S."/>
            <person name="Calhoun S."/>
            <person name="Haridas S."/>
            <person name="Kuo A."/>
            <person name="Mondo S."/>
            <person name="Pangilinan J."/>
            <person name="Riley R."/>
            <person name="LaButti K."/>
            <person name="Andreopoulos B."/>
            <person name="Lipzen A."/>
            <person name="Chen C."/>
            <person name="Yan M."/>
            <person name="Daum C."/>
            <person name="Ng V."/>
            <person name="Clum A."/>
            <person name="Steindorff A."/>
            <person name="Ohm R.A."/>
            <person name="Martin F."/>
            <person name="Silar P."/>
            <person name="Natvig D.O."/>
            <person name="Lalanne C."/>
            <person name="Gautier V."/>
            <person name="Ament-Velasquez S.L."/>
            <person name="Kruys A."/>
            <person name="Hutchinson M.I."/>
            <person name="Powell A.J."/>
            <person name="Barry K."/>
            <person name="Miller A.N."/>
            <person name="Grigoriev I.V."/>
            <person name="Debuchy R."/>
            <person name="Gladieux P."/>
            <person name="Hiltunen Thoren M."/>
            <person name="Johannesson H."/>
        </authorList>
    </citation>
    <scope>NUCLEOTIDE SEQUENCE</scope>
    <source>
        <strain evidence="3">CBS 955.72</strain>
    </source>
</reference>
<sequence>MIALPQRHRDTGNYCDLSLGQWRTERASGDSHAHDCDECMPGPSSSSSAGPSGTTRSASRPSTRLPRATVRPAGTRTRPRRANYFDAYYSEIRAGQTLCLPEKCANHQVAVGDTCGTLGEKYGVTREEIIAGTRLPTSDART</sequence>
<name>A0AAJ0HXD6_9PEZI</name>
<dbReference type="CDD" id="cd00118">
    <property type="entry name" value="LysM"/>
    <property type="match status" value="1"/>
</dbReference>